<dbReference type="Proteomes" id="UP000229498">
    <property type="component" value="Unassembled WGS sequence"/>
</dbReference>
<dbReference type="AlphaFoldDB" id="A0A2M9G532"/>
<accession>A0A2M9G532</accession>
<proteinExistence type="predicted"/>
<organism evidence="1 2">
    <name type="scientific">Minwuia thermotolerans</name>
    <dbReference type="NCBI Taxonomy" id="2056226"/>
    <lineage>
        <taxon>Bacteria</taxon>
        <taxon>Pseudomonadati</taxon>
        <taxon>Pseudomonadota</taxon>
        <taxon>Alphaproteobacteria</taxon>
        <taxon>Minwuiales</taxon>
        <taxon>Minwuiaceae</taxon>
        <taxon>Minwuia</taxon>
    </lineage>
</organism>
<evidence type="ECO:0000313" key="1">
    <source>
        <dbReference type="EMBL" id="PJK30825.1"/>
    </source>
</evidence>
<reference evidence="1 2" key="1">
    <citation type="submission" date="2017-11" db="EMBL/GenBank/DDBJ databases">
        <title>Draft genome sequence of Rhizobiales bacterium SY3-13.</title>
        <authorList>
            <person name="Sun C."/>
        </authorList>
    </citation>
    <scope>NUCLEOTIDE SEQUENCE [LARGE SCALE GENOMIC DNA]</scope>
    <source>
        <strain evidence="1 2">SY3-13</strain>
    </source>
</reference>
<protein>
    <submittedName>
        <fullName evidence="1">Uncharacterized protein</fullName>
    </submittedName>
</protein>
<comment type="caution">
    <text evidence="1">The sequence shown here is derived from an EMBL/GenBank/DDBJ whole genome shotgun (WGS) entry which is preliminary data.</text>
</comment>
<evidence type="ECO:0000313" key="2">
    <source>
        <dbReference type="Proteomes" id="UP000229498"/>
    </source>
</evidence>
<gene>
    <name evidence="1" type="ORF">CVT23_05530</name>
</gene>
<sequence>MNAIGRLTYVPLLFEFGKCAGLGERRCAKRVDKCKYGFCLLGSRKTEYQYLRSSLQLLAMKAGGLGFRRLRKRSDRLRNSEALAQDRYQIQKNFGIFARNTHSFGNSREHLLIDIGWMQPCILY</sequence>
<name>A0A2M9G532_9PROT</name>
<dbReference type="EMBL" id="PHIG01000018">
    <property type="protein sequence ID" value="PJK30825.1"/>
    <property type="molecule type" value="Genomic_DNA"/>
</dbReference>
<keyword evidence="2" id="KW-1185">Reference proteome</keyword>